<evidence type="ECO:0000256" key="2">
    <source>
        <dbReference type="ARBA" id="ARBA00022801"/>
    </source>
</evidence>
<gene>
    <name evidence="5" type="ORF">LQ50_08510</name>
</gene>
<evidence type="ECO:0000259" key="4">
    <source>
        <dbReference type="Pfam" id="PF00884"/>
    </source>
</evidence>
<feature type="region of interest" description="Disordered" evidence="3">
    <location>
        <begin position="199"/>
        <end position="220"/>
    </location>
</feature>
<dbReference type="InterPro" id="IPR000917">
    <property type="entry name" value="Sulfatase_N"/>
</dbReference>
<dbReference type="EMBL" id="JRJU01000008">
    <property type="protein sequence ID" value="KHF40559.1"/>
    <property type="molecule type" value="Genomic_DNA"/>
</dbReference>
<dbReference type="InterPro" id="IPR050738">
    <property type="entry name" value="Sulfatase"/>
</dbReference>
<dbReference type="RefSeq" id="WP_034627932.1">
    <property type="nucleotide sequence ID" value="NZ_JRJU01000008.1"/>
</dbReference>
<evidence type="ECO:0000313" key="6">
    <source>
        <dbReference type="Proteomes" id="UP000030832"/>
    </source>
</evidence>
<name>A0A0B0IKH1_9BACI</name>
<dbReference type="STRING" id="333138.LQ50_08510"/>
<evidence type="ECO:0000256" key="3">
    <source>
        <dbReference type="SAM" id="MobiDB-lite"/>
    </source>
</evidence>
<comment type="similarity">
    <text evidence="1">Belongs to the sulfatase family.</text>
</comment>
<keyword evidence="2" id="KW-0378">Hydrolase</keyword>
<dbReference type="GO" id="GO:0004065">
    <property type="term" value="F:arylsulfatase activity"/>
    <property type="evidence" value="ECO:0007669"/>
    <property type="project" value="TreeGrafter"/>
</dbReference>
<dbReference type="OrthoDB" id="9762324at2"/>
<dbReference type="InterPro" id="IPR017850">
    <property type="entry name" value="Alkaline_phosphatase_core_sf"/>
</dbReference>
<reference evidence="5 6" key="1">
    <citation type="submission" date="2014-09" db="EMBL/GenBank/DDBJ databases">
        <title>Genome sequencing and annotation of Bacillus Okhensis strain Kh10-101T.</title>
        <authorList>
            <person name="Prakash J.S."/>
        </authorList>
    </citation>
    <scope>NUCLEOTIDE SEQUENCE [LARGE SCALE GENOMIC DNA]</scope>
    <source>
        <strain evidence="6">Kh10-101T</strain>
    </source>
</reference>
<evidence type="ECO:0000313" key="5">
    <source>
        <dbReference type="EMBL" id="KHF40559.1"/>
    </source>
</evidence>
<dbReference type="Pfam" id="PF00884">
    <property type="entry name" value="Sulfatase"/>
    <property type="match status" value="1"/>
</dbReference>
<dbReference type="Gene3D" id="3.40.720.10">
    <property type="entry name" value="Alkaline Phosphatase, subunit A"/>
    <property type="match status" value="1"/>
</dbReference>
<dbReference type="PANTHER" id="PTHR42693">
    <property type="entry name" value="ARYLSULFATASE FAMILY MEMBER"/>
    <property type="match status" value="1"/>
</dbReference>
<proteinExistence type="inferred from homology"/>
<dbReference type="eggNOG" id="COG3119">
    <property type="taxonomic scope" value="Bacteria"/>
</dbReference>
<sequence length="444" mass="51559">MTRKNILFITTDQQRADAIGSETNYFTPNLEKLAKMGVQFSKHVVTSAQCTPSRASWMTGRYPHEVGVNIIGHMLDPKDENIAEVLNRGGYETAYFGKWHLGGHPSDYGFQVTTYRTEGVDLTGTNDHPDYHSNRDAHSTAEALNYLNDYDNDKSFFMHLSWYMPHPNQPTFIKRKPFEDVPAYDDQYKVDEMPVPKSFYEDDLSSKPPHQKRRAESTESKLTETIIREDAKRYRKLVSLMDRNLGKIIEKLEEKGILHDTMIVFTSDHGDMQGAHRLRLKGVLPYRDLYEVPLLVYLPWVTSKRKEISDVTSSASLAGTMIDAVGLPVPTNFYESLLPLLKKEEADPDTYVFIEHYKAYWGEHPFRGIQTGQFKYVYYYQDDKEEMYDLVKDPDELQNIYDLQPYQSTKKELKELVEDWWEKTGGLSKQPIIDERSEWNKAVK</sequence>
<dbReference type="AlphaFoldDB" id="A0A0B0IKH1"/>
<comment type="caution">
    <text evidence="5">The sequence shown here is derived from an EMBL/GenBank/DDBJ whole genome shotgun (WGS) entry which is preliminary data.</text>
</comment>
<dbReference type="Proteomes" id="UP000030832">
    <property type="component" value="Unassembled WGS sequence"/>
</dbReference>
<dbReference type="PANTHER" id="PTHR42693:SF53">
    <property type="entry name" value="ENDO-4-O-SULFATASE"/>
    <property type="match status" value="1"/>
</dbReference>
<evidence type="ECO:0000256" key="1">
    <source>
        <dbReference type="ARBA" id="ARBA00008779"/>
    </source>
</evidence>
<dbReference type="SUPFAM" id="SSF53649">
    <property type="entry name" value="Alkaline phosphatase-like"/>
    <property type="match status" value="1"/>
</dbReference>
<organism evidence="5 6">
    <name type="scientific">Halalkalibacter okhensis</name>
    <dbReference type="NCBI Taxonomy" id="333138"/>
    <lineage>
        <taxon>Bacteria</taxon>
        <taxon>Bacillati</taxon>
        <taxon>Bacillota</taxon>
        <taxon>Bacilli</taxon>
        <taxon>Bacillales</taxon>
        <taxon>Bacillaceae</taxon>
        <taxon>Halalkalibacter</taxon>
    </lineage>
</organism>
<accession>A0A0B0IKH1</accession>
<feature type="domain" description="Sulfatase N-terminal" evidence="4">
    <location>
        <begin position="4"/>
        <end position="326"/>
    </location>
</feature>
<keyword evidence="6" id="KW-1185">Reference proteome</keyword>
<protein>
    <recommendedName>
        <fullName evidence="4">Sulfatase N-terminal domain-containing protein</fullName>
    </recommendedName>
</protein>